<dbReference type="CDD" id="cd01310">
    <property type="entry name" value="TatD_DNAse"/>
    <property type="match status" value="1"/>
</dbReference>
<dbReference type="EMBL" id="JACRTJ010000007">
    <property type="protein sequence ID" value="MBC8598199.1"/>
    <property type="molecule type" value="Genomic_DNA"/>
</dbReference>
<dbReference type="InterPro" id="IPR001130">
    <property type="entry name" value="TatD-like"/>
</dbReference>
<evidence type="ECO:0000313" key="2">
    <source>
        <dbReference type="Proteomes" id="UP000647491"/>
    </source>
</evidence>
<reference evidence="1 2" key="1">
    <citation type="submission" date="2020-08" db="EMBL/GenBank/DDBJ databases">
        <title>Genome public.</title>
        <authorList>
            <person name="Liu C."/>
            <person name="Sun Q."/>
        </authorList>
    </citation>
    <scope>NUCLEOTIDE SEQUENCE [LARGE SCALE GENOMIC DNA]</scope>
    <source>
        <strain evidence="1 2">BX10</strain>
    </source>
</reference>
<name>A0ABR7NQ46_9FIRM</name>
<keyword evidence="1" id="KW-0378">Hydrolase</keyword>
<dbReference type="Pfam" id="PF01026">
    <property type="entry name" value="TatD_DNase"/>
    <property type="match status" value="1"/>
</dbReference>
<dbReference type="Proteomes" id="UP000647491">
    <property type="component" value="Unassembled WGS sequence"/>
</dbReference>
<dbReference type="PANTHER" id="PTHR46124">
    <property type="entry name" value="D-AMINOACYL-TRNA DEACYLASE"/>
    <property type="match status" value="1"/>
</dbReference>
<dbReference type="SUPFAM" id="SSF51556">
    <property type="entry name" value="Metallo-dependent hydrolases"/>
    <property type="match status" value="1"/>
</dbReference>
<dbReference type="InterPro" id="IPR032466">
    <property type="entry name" value="Metal_Hydrolase"/>
</dbReference>
<evidence type="ECO:0000313" key="1">
    <source>
        <dbReference type="EMBL" id="MBC8598199.1"/>
    </source>
</evidence>
<gene>
    <name evidence="1" type="ORF">H8708_02990</name>
</gene>
<protein>
    <submittedName>
        <fullName evidence="1">TatD family hydrolase</fullName>
    </submittedName>
</protein>
<dbReference type="RefSeq" id="WP_262426918.1">
    <property type="nucleotide sequence ID" value="NZ_JACRTJ010000007.1"/>
</dbReference>
<dbReference type="PANTHER" id="PTHR46124:SF2">
    <property type="entry name" value="D-AMINOACYL-TRNA DEACYLASE"/>
    <property type="match status" value="1"/>
</dbReference>
<sequence>MLLCDAHAHLGNDTEWEERTGKGILSLICATGPEEAGKLFSRLEWLKGRAVIPTAGLHPWYADQYTVQDMEPYIRRCPVVGEIGMDSVWCQVPLPIQERVFREQLAMACSLKKPVVLHTKGQEKAIASILKEYPNRYLVHWYSCEEYLEEYLALDCYFSVGPDAWWNPAVAQAARRVPRDRILVETDGLGAVQWAYENGPEDGKRTAPGTVSEALENTVRTMAEIRAVSLKAMEELVFDNLVCGFLGELCCL</sequence>
<comment type="caution">
    <text evidence="1">The sequence shown here is derived from an EMBL/GenBank/DDBJ whole genome shotgun (WGS) entry which is preliminary data.</text>
</comment>
<organism evidence="1 2">
    <name type="scientific">Enterocloster hominis</name>
    <name type="common">ex Liu et al. 2021</name>
    <dbReference type="NCBI Taxonomy" id="2763663"/>
    <lineage>
        <taxon>Bacteria</taxon>
        <taxon>Bacillati</taxon>
        <taxon>Bacillota</taxon>
        <taxon>Clostridia</taxon>
        <taxon>Lachnospirales</taxon>
        <taxon>Lachnospiraceae</taxon>
        <taxon>Enterocloster</taxon>
    </lineage>
</organism>
<proteinExistence type="predicted"/>
<accession>A0ABR7NQ46</accession>
<dbReference type="Gene3D" id="3.20.20.140">
    <property type="entry name" value="Metal-dependent hydrolases"/>
    <property type="match status" value="1"/>
</dbReference>
<dbReference type="PIRSF" id="PIRSF005902">
    <property type="entry name" value="DNase_TatD"/>
    <property type="match status" value="1"/>
</dbReference>
<keyword evidence="2" id="KW-1185">Reference proteome</keyword>
<dbReference type="GO" id="GO:0016787">
    <property type="term" value="F:hydrolase activity"/>
    <property type="evidence" value="ECO:0007669"/>
    <property type="project" value="UniProtKB-KW"/>
</dbReference>